<evidence type="ECO:0000313" key="3">
    <source>
        <dbReference type="Proteomes" id="UP000265768"/>
    </source>
</evidence>
<sequence>MRRWQERYATLLGAALVIGVVVQPAVSALTSLARHADPARLGAGLALAAVAYAGYLALVRAAGPMVVSAADASWRLLSPLPRRTVLGRAALVALAVSVLAGLALGVAVTAALGAPDRIAVRLTAGLVLGVAGGVGGMALGVLGQSSPAWDGWLQGLIGATLLAAVVLAVLGTGPGRHLLTAVASAPAGLAAAAAGAAAAVTAVLVRRAWRALDGMPARAVLAASARTGRAAQAAVMLDPGALTWTAEDGRWRGRALRSRPWPVRGAAALAWQEARRAGRWPGRFAVLAGAAALPALTVAAGHPGAGAALAAAGAFAAAASVTTGARRDFDNPALPRLLAVGPRAALAARALPPALLGAVWSAAALAGMSAAGALPGGPWWPLGLCCGPALAAGALRMARRRPVDHSLAVIDSPGGGIPLGPVLWAVTGADLAVLGCAPALTALLAPPADPLPYVAAQAVTGLAVLGAYLLKAGRRPR</sequence>
<feature type="transmembrane region" description="Helical" evidence="1">
    <location>
        <begin position="178"/>
        <end position="205"/>
    </location>
</feature>
<name>A0A3A4AZF2_9ACTN</name>
<proteinExistence type="predicted"/>
<feature type="transmembrane region" description="Helical" evidence="1">
    <location>
        <begin position="451"/>
        <end position="470"/>
    </location>
</feature>
<keyword evidence="1" id="KW-0812">Transmembrane</keyword>
<evidence type="ECO:0000313" key="2">
    <source>
        <dbReference type="EMBL" id="RJL24752.1"/>
    </source>
</evidence>
<feature type="transmembrane region" description="Helical" evidence="1">
    <location>
        <begin position="379"/>
        <end position="398"/>
    </location>
</feature>
<dbReference type="AlphaFoldDB" id="A0A3A4AZF2"/>
<feature type="transmembrane region" description="Helical" evidence="1">
    <location>
        <begin position="307"/>
        <end position="325"/>
    </location>
</feature>
<dbReference type="InterPro" id="IPR046264">
    <property type="entry name" value="DUF6297"/>
</dbReference>
<dbReference type="OrthoDB" id="3405887at2"/>
<keyword evidence="3" id="KW-1185">Reference proteome</keyword>
<dbReference type="Proteomes" id="UP000265768">
    <property type="component" value="Unassembled WGS sequence"/>
</dbReference>
<gene>
    <name evidence="2" type="ORF">D5H75_28605</name>
</gene>
<feature type="transmembrane region" description="Helical" evidence="1">
    <location>
        <begin position="43"/>
        <end position="68"/>
    </location>
</feature>
<comment type="caution">
    <text evidence="2">The sequence shown here is derived from an EMBL/GenBank/DDBJ whole genome shotgun (WGS) entry which is preliminary data.</text>
</comment>
<dbReference type="RefSeq" id="WP_119929669.1">
    <property type="nucleotide sequence ID" value="NZ_QZEY01000014.1"/>
</dbReference>
<feature type="transmembrane region" description="Helical" evidence="1">
    <location>
        <begin position="151"/>
        <end position="172"/>
    </location>
</feature>
<feature type="transmembrane region" description="Helical" evidence="1">
    <location>
        <begin position="284"/>
        <end position="301"/>
    </location>
</feature>
<feature type="transmembrane region" description="Helical" evidence="1">
    <location>
        <begin position="89"/>
        <end position="112"/>
    </location>
</feature>
<accession>A0A3A4AZF2</accession>
<feature type="transmembrane region" description="Helical" evidence="1">
    <location>
        <begin position="346"/>
        <end position="367"/>
    </location>
</feature>
<keyword evidence="1" id="KW-1133">Transmembrane helix</keyword>
<feature type="transmembrane region" description="Helical" evidence="1">
    <location>
        <begin position="419"/>
        <end position="445"/>
    </location>
</feature>
<evidence type="ECO:0008006" key="4">
    <source>
        <dbReference type="Google" id="ProtNLM"/>
    </source>
</evidence>
<dbReference type="EMBL" id="QZEY01000014">
    <property type="protein sequence ID" value="RJL24752.1"/>
    <property type="molecule type" value="Genomic_DNA"/>
</dbReference>
<dbReference type="Pfam" id="PF19814">
    <property type="entry name" value="DUF6297"/>
    <property type="match status" value="1"/>
</dbReference>
<feature type="transmembrane region" description="Helical" evidence="1">
    <location>
        <begin position="118"/>
        <end position="139"/>
    </location>
</feature>
<protein>
    <recommendedName>
        <fullName evidence="4">ABC-2 type transport system permease protein</fullName>
    </recommendedName>
</protein>
<evidence type="ECO:0000256" key="1">
    <source>
        <dbReference type="SAM" id="Phobius"/>
    </source>
</evidence>
<keyword evidence="1" id="KW-0472">Membrane</keyword>
<reference evidence="2 3" key="1">
    <citation type="submission" date="2018-09" db="EMBL/GenBank/DDBJ databases">
        <title>YIM 75507 draft genome.</title>
        <authorList>
            <person name="Tang S."/>
            <person name="Feng Y."/>
        </authorList>
    </citation>
    <scope>NUCLEOTIDE SEQUENCE [LARGE SCALE GENOMIC DNA]</scope>
    <source>
        <strain evidence="2 3">YIM 75507</strain>
    </source>
</reference>
<organism evidence="2 3">
    <name type="scientific">Bailinhaonella thermotolerans</name>
    <dbReference type="NCBI Taxonomy" id="1070861"/>
    <lineage>
        <taxon>Bacteria</taxon>
        <taxon>Bacillati</taxon>
        <taxon>Actinomycetota</taxon>
        <taxon>Actinomycetes</taxon>
        <taxon>Streptosporangiales</taxon>
        <taxon>Streptosporangiaceae</taxon>
        <taxon>Bailinhaonella</taxon>
    </lineage>
</organism>